<organism evidence="10">
    <name type="scientific">freshwater metagenome</name>
    <dbReference type="NCBI Taxonomy" id="449393"/>
    <lineage>
        <taxon>unclassified sequences</taxon>
        <taxon>metagenomes</taxon>
        <taxon>ecological metagenomes</taxon>
    </lineage>
</organism>
<evidence type="ECO:0000313" key="9">
    <source>
        <dbReference type="EMBL" id="CAB4765671.1"/>
    </source>
</evidence>
<dbReference type="SUPFAM" id="SSF51905">
    <property type="entry name" value="FAD/NAD(P)-binding domain"/>
    <property type="match status" value="1"/>
</dbReference>
<keyword evidence="3" id="KW-0274">FAD</keyword>
<evidence type="ECO:0000313" key="8">
    <source>
        <dbReference type="EMBL" id="CAB4692354.1"/>
    </source>
</evidence>
<evidence type="ECO:0000256" key="3">
    <source>
        <dbReference type="ARBA" id="ARBA00022827"/>
    </source>
</evidence>
<protein>
    <submittedName>
        <fullName evidence="10">Unannotated protein</fullName>
    </submittedName>
</protein>
<reference evidence="10" key="1">
    <citation type="submission" date="2020-05" db="EMBL/GenBank/DDBJ databases">
        <authorList>
            <person name="Chiriac C."/>
            <person name="Salcher M."/>
            <person name="Ghai R."/>
            <person name="Kavagutti S V."/>
        </authorList>
    </citation>
    <scope>NUCLEOTIDE SEQUENCE</scope>
</reference>
<gene>
    <name evidence="8" type="ORF">UFOPK2593_00134</name>
    <name evidence="9" type="ORF">UFOPK2894_00230</name>
    <name evidence="10" type="ORF">UFOPK3492_00167</name>
    <name evidence="11" type="ORF">UFOPK4234_00733</name>
</gene>
<dbReference type="EMBL" id="CAEZXW010000004">
    <property type="protein sequence ID" value="CAB4692354.1"/>
    <property type="molecule type" value="Genomic_DNA"/>
</dbReference>
<dbReference type="AlphaFoldDB" id="A0A6J7F5Y0"/>
<feature type="domain" description="Glucose-methanol-choline oxidoreductase N-terminal" evidence="5">
    <location>
        <begin position="198"/>
        <end position="307"/>
    </location>
</feature>
<proteinExistence type="inferred from homology"/>
<dbReference type="EMBL" id="CAFBQA010000032">
    <property type="protein sequence ID" value="CAB5038061.1"/>
    <property type="molecule type" value="Genomic_DNA"/>
</dbReference>
<dbReference type="GO" id="GO:0016614">
    <property type="term" value="F:oxidoreductase activity, acting on CH-OH group of donors"/>
    <property type="evidence" value="ECO:0007669"/>
    <property type="project" value="InterPro"/>
</dbReference>
<dbReference type="SUPFAM" id="SSF54373">
    <property type="entry name" value="FAD-linked reductases, C-terminal domain"/>
    <property type="match status" value="1"/>
</dbReference>
<dbReference type="InterPro" id="IPR000172">
    <property type="entry name" value="GMC_OxRdtase_N"/>
</dbReference>
<evidence type="ECO:0000259" key="5">
    <source>
        <dbReference type="Pfam" id="PF00732"/>
    </source>
</evidence>
<dbReference type="EMBL" id="CAFBMD010000005">
    <property type="protein sequence ID" value="CAB4888865.1"/>
    <property type="molecule type" value="Genomic_DNA"/>
</dbReference>
<dbReference type="InterPro" id="IPR007867">
    <property type="entry name" value="GMC_OxRtase_C"/>
</dbReference>
<keyword evidence="4" id="KW-0560">Oxidoreductase</keyword>
<feature type="domain" description="Glucose-methanol-choline oxidoreductase C-terminal" evidence="7">
    <location>
        <begin position="398"/>
        <end position="516"/>
    </location>
</feature>
<name>A0A6J7F5Y0_9ZZZZ</name>
<keyword evidence="2" id="KW-0285">Flavoprotein</keyword>
<evidence type="ECO:0000259" key="7">
    <source>
        <dbReference type="Pfam" id="PF05199"/>
    </source>
</evidence>
<evidence type="ECO:0000259" key="6">
    <source>
        <dbReference type="Pfam" id="PF01266"/>
    </source>
</evidence>
<evidence type="ECO:0000256" key="2">
    <source>
        <dbReference type="ARBA" id="ARBA00022630"/>
    </source>
</evidence>
<evidence type="ECO:0000256" key="1">
    <source>
        <dbReference type="ARBA" id="ARBA00010790"/>
    </source>
</evidence>
<dbReference type="PANTHER" id="PTHR46056:SF12">
    <property type="entry name" value="LONG-CHAIN-ALCOHOL OXIDASE"/>
    <property type="match status" value="1"/>
</dbReference>
<dbReference type="Pfam" id="PF01266">
    <property type="entry name" value="DAO"/>
    <property type="match status" value="1"/>
</dbReference>
<dbReference type="Pfam" id="PF05199">
    <property type="entry name" value="GMC_oxred_C"/>
    <property type="match status" value="1"/>
</dbReference>
<dbReference type="Pfam" id="PF00732">
    <property type="entry name" value="GMC_oxred_N"/>
    <property type="match status" value="1"/>
</dbReference>
<evidence type="ECO:0000313" key="11">
    <source>
        <dbReference type="EMBL" id="CAB5038061.1"/>
    </source>
</evidence>
<dbReference type="Gene3D" id="3.50.50.60">
    <property type="entry name" value="FAD/NAD(P)-binding domain"/>
    <property type="match status" value="2"/>
</dbReference>
<dbReference type="PANTHER" id="PTHR46056">
    <property type="entry name" value="LONG-CHAIN-ALCOHOL OXIDASE"/>
    <property type="match status" value="1"/>
</dbReference>
<dbReference type="GO" id="GO:0050660">
    <property type="term" value="F:flavin adenine dinucleotide binding"/>
    <property type="evidence" value="ECO:0007669"/>
    <property type="project" value="InterPro"/>
</dbReference>
<comment type="similarity">
    <text evidence="1">Belongs to the GMC oxidoreductase family.</text>
</comment>
<dbReference type="InterPro" id="IPR006076">
    <property type="entry name" value="FAD-dep_OxRdtase"/>
</dbReference>
<accession>A0A6J7F5Y0</accession>
<dbReference type="EMBL" id="CAEZZQ010000008">
    <property type="protein sequence ID" value="CAB4765671.1"/>
    <property type="molecule type" value="Genomic_DNA"/>
</dbReference>
<evidence type="ECO:0000256" key="4">
    <source>
        <dbReference type="ARBA" id="ARBA00023002"/>
    </source>
</evidence>
<dbReference type="InterPro" id="IPR036188">
    <property type="entry name" value="FAD/NAD-bd_sf"/>
</dbReference>
<evidence type="ECO:0000313" key="10">
    <source>
        <dbReference type="EMBL" id="CAB4888865.1"/>
    </source>
</evidence>
<sequence>MKSTCQYLVIGAGAAGSAVAWRLAEKGAEVTVLEQGGWVAPESSPSLTLGWERARHRTHHPNPNIRRNSWDYPIDDSDSDISPMLYNAVGGSTIHWGAHFPRLKPEDFRVKSLDGVGEDWPLSYFDLEPYFEINDQMMGVAGQDGDPAYPPKPHRTMPALPMGAGAEKIAAAYDRLNYHWWPVDAAILTADRGARLACNNCGPCDLGCPRKSRASTDVTYWSDLHSSKIRLITEARVSKINSEPGRVTGVTYIDAQGITHEIAADNVVIAGNGVGTARLLLLSSAEWCPQGLANSSDQVGRNLMFHPTALVTGIFSEAVDGFKGPFACSIYSQEFYKTDPSRGFVRGFQGQTIRSDGPLGSALGTYTSPVKWGSQHHEDFYGQFGHTASITVTSEDLPEAHNRVTLSPTLKDHFGIPAPKITYRVSENSRKILDFGIEINKAVLQEAGATDIRVVDLVTSAGFHLLGTTRMGSDPQTSVVDQFGKAHDCENLFIVDGGVFVTVGALNPTSTIQAIALRAADAMLGAPLLKVAENE</sequence>
<feature type="domain" description="FAD dependent oxidoreductase" evidence="6">
    <location>
        <begin position="7"/>
        <end position="44"/>
    </location>
</feature>